<reference evidence="2 3" key="1">
    <citation type="journal article" date="2019" name="Vet. Microbiol.">
        <title>Development of multi locus sequence typing (MLST) of Rodentibacter pneumotropicus.</title>
        <authorList>
            <person name="Adhikary S."/>
            <person name="Bisgaard M."/>
            <person name="Boot R."/>
            <person name="Benga L."/>
            <person name="Nicklas W."/>
            <person name="Christensen H."/>
        </authorList>
    </citation>
    <scope>NUCLEOTIDE SEQUENCE [LARGE SCALE GENOMIC DNA]</scope>
    <source>
        <strain evidence="2 3">1596_07</strain>
    </source>
</reference>
<dbReference type="Gene3D" id="3.30.70.1290">
    <property type="entry name" value="Transposase IS200-like"/>
    <property type="match status" value="1"/>
</dbReference>
<dbReference type="EMBL" id="QXNG01000137">
    <property type="protein sequence ID" value="THA11543.1"/>
    <property type="molecule type" value="Genomic_DNA"/>
</dbReference>
<dbReference type="GO" id="GO:0006313">
    <property type="term" value="P:DNA transposition"/>
    <property type="evidence" value="ECO:0007669"/>
    <property type="project" value="InterPro"/>
</dbReference>
<proteinExistence type="predicted"/>
<sequence>MAHVHLLVKIPLKLLISAVMGDLKGRTDIRLFNKFPYLRKHKLWSVNQICLL</sequence>
<dbReference type="GO" id="GO:0003677">
    <property type="term" value="F:DNA binding"/>
    <property type="evidence" value="ECO:0007669"/>
    <property type="project" value="InterPro"/>
</dbReference>
<dbReference type="GO" id="GO:0004803">
    <property type="term" value="F:transposase activity"/>
    <property type="evidence" value="ECO:0007669"/>
    <property type="project" value="InterPro"/>
</dbReference>
<name>A0A4S2PMT4_9PAST</name>
<organism evidence="2 3">
    <name type="scientific">Rodentibacter pneumotropicus</name>
    <dbReference type="NCBI Taxonomy" id="758"/>
    <lineage>
        <taxon>Bacteria</taxon>
        <taxon>Pseudomonadati</taxon>
        <taxon>Pseudomonadota</taxon>
        <taxon>Gammaproteobacteria</taxon>
        <taxon>Pasteurellales</taxon>
        <taxon>Pasteurellaceae</taxon>
        <taxon>Rodentibacter</taxon>
    </lineage>
</organism>
<protein>
    <recommendedName>
        <fullName evidence="1">Transposase IS200-like domain-containing protein</fullName>
    </recommendedName>
</protein>
<accession>A0A4S2PMT4</accession>
<evidence type="ECO:0000313" key="3">
    <source>
        <dbReference type="Proteomes" id="UP000310576"/>
    </source>
</evidence>
<dbReference type="Pfam" id="PF01797">
    <property type="entry name" value="Y1_Tnp"/>
    <property type="match status" value="1"/>
</dbReference>
<evidence type="ECO:0000259" key="1">
    <source>
        <dbReference type="Pfam" id="PF01797"/>
    </source>
</evidence>
<evidence type="ECO:0000313" key="2">
    <source>
        <dbReference type="EMBL" id="THA11543.1"/>
    </source>
</evidence>
<comment type="caution">
    <text evidence="2">The sequence shown here is derived from an EMBL/GenBank/DDBJ whole genome shotgun (WGS) entry which is preliminary data.</text>
</comment>
<dbReference type="InterPro" id="IPR002686">
    <property type="entry name" value="Transposase_17"/>
</dbReference>
<feature type="domain" description="Transposase IS200-like" evidence="1">
    <location>
        <begin position="3"/>
        <end position="45"/>
    </location>
</feature>
<dbReference type="SUPFAM" id="SSF143422">
    <property type="entry name" value="Transposase IS200-like"/>
    <property type="match status" value="1"/>
</dbReference>
<dbReference type="Proteomes" id="UP000310576">
    <property type="component" value="Unassembled WGS sequence"/>
</dbReference>
<gene>
    <name evidence="2" type="ORF">D3M76_11240</name>
</gene>
<dbReference type="InterPro" id="IPR036515">
    <property type="entry name" value="Transposase_17_sf"/>
</dbReference>
<dbReference type="AlphaFoldDB" id="A0A4S2PMT4"/>